<feature type="coiled-coil region" evidence="1">
    <location>
        <begin position="634"/>
        <end position="661"/>
    </location>
</feature>
<evidence type="ECO:0000313" key="5">
    <source>
        <dbReference type="Proteomes" id="UP000184498"/>
    </source>
</evidence>
<dbReference type="Pfam" id="PF13884">
    <property type="entry name" value="Peptidase_S74"/>
    <property type="match status" value="1"/>
</dbReference>
<dbReference type="InterPro" id="IPR030392">
    <property type="entry name" value="S74_ICA"/>
</dbReference>
<accession>A0A1M6NPH8</accession>
<protein>
    <submittedName>
        <fullName evidence="4">Chaperone of endosialidase</fullName>
    </submittedName>
</protein>
<evidence type="ECO:0000313" key="4">
    <source>
        <dbReference type="EMBL" id="SHJ97472.1"/>
    </source>
</evidence>
<evidence type="ECO:0000259" key="3">
    <source>
        <dbReference type="PROSITE" id="PS51688"/>
    </source>
</evidence>
<dbReference type="InterPro" id="IPR036388">
    <property type="entry name" value="WH-like_DNA-bd_sf"/>
</dbReference>
<feature type="signal peptide" evidence="2">
    <location>
        <begin position="1"/>
        <end position="23"/>
    </location>
</feature>
<keyword evidence="2" id="KW-0732">Signal</keyword>
<dbReference type="PROSITE" id="PS51688">
    <property type="entry name" value="ICA"/>
    <property type="match status" value="1"/>
</dbReference>
<evidence type="ECO:0000256" key="2">
    <source>
        <dbReference type="SAM" id="SignalP"/>
    </source>
</evidence>
<keyword evidence="5" id="KW-1185">Reference proteome</keyword>
<dbReference type="RefSeq" id="WP_072996303.1">
    <property type="nucleotide sequence ID" value="NZ_FRAM01000001.1"/>
</dbReference>
<dbReference type="OrthoDB" id="1228095at2"/>
<feature type="domain" description="Peptidase S74" evidence="3">
    <location>
        <begin position="551"/>
        <end position="648"/>
    </location>
</feature>
<dbReference type="Gene3D" id="1.10.10.10">
    <property type="entry name" value="Winged helix-like DNA-binding domain superfamily/Winged helix DNA-binding domain"/>
    <property type="match status" value="1"/>
</dbReference>
<dbReference type="STRING" id="216903.SAMN05444371_0546"/>
<dbReference type="AlphaFoldDB" id="A0A1M6NPH8"/>
<dbReference type="Proteomes" id="UP000184498">
    <property type="component" value="Unassembled WGS sequence"/>
</dbReference>
<keyword evidence="1" id="KW-0175">Coiled coil</keyword>
<evidence type="ECO:0000256" key="1">
    <source>
        <dbReference type="SAM" id="Coils"/>
    </source>
</evidence>
<name>A0A1M6NPH8_9FLAO</name>
<sequence>MKKNIIIIAAIGVMLSATTIVRAQTGRVGINTDIPNATLDVAGVPADITKTDGLIAPRLKGSELKAKDALYTAPQTGAIVYVNEALLPAATTAKTVNVTAVGYFYFDGVQWVALKSGGAGGAEPWRVQNTATEATANTQNIYQAGKVAVGTGFDAAVSGYQFEVAGGYRMQTSDGTSTFGTMSTDASKAISTYSGNATNTALTSLAPATILNSIVKTGQSNIFHQMYDDGHFDFYGTNSTTDSNWEMYGKIGADGEDHLRFKHRQASGSGDNRWSSEIFLNKTLGNSFKFYTNTGIQGNYIFPRTNGTAGQVLMTDGAVAATGAQLYWGTPAGETNDWHITGNAGTTAGTNFLGTTDDVDLVFKRNNVVSGVLKSTSTSYGVGSLPLTSTGDRNSAFGLNALSTNTTGSANTAFGIRALMDNTTGGGNTAFGVDALANNQTGLANVAIGSVAGNGIVSGSRNISIGNRTMSVANGVNDNTAIGHDSLLGLTTGNSNTAVGNTSGANITTGSNNTTIGSNAGVPSATGSNQVRIGNTAVTYAGVQVAWTVTSDRRLKDNIKDSNLGLNFINQLRPVSYVRKNDESKKPEYGFIAQELQETLKNNGVTSSGIVSEADDSTLSVRYNDLFAPLVKAVQEQQKLIEDQQAMILKLQQKVDELAKK</sequence>
<proteinExistence type="predicted"/>
<feature type="chain" id="PRO_5012432313" evidence="2">
    <location>
        <begin position="24"/>
        <end position="661"/>
    </location>
</feature>
<reference evidence="5" key="1">
    <citation type="submission" date="2016-11" db="EMBL/GenBank/DDBJ databases">
        <authorList>
            <person name="Varghese N."/>
            <person name="Submissions S."/>
        </authorList>
    </citation>
    <scope>NUCLEOTIDE SEQUENCE [LARGE SCALE GENOMIC DNA]</scope>
    <source>
        <strain evidence="5">DSM 18016</strain>
    </source>
</reference>
<dbReference type="EMBL" id="FRAM01000001">
    <property type="protein sequence ID" value="SHJ97472.1"/>
    <property type="molecule type" value="Genomic_DNA"/>
</dbReference>
<gene>
    <name evidence="4" type="ORF">SAMN05444371_0546</name>
</gene>
<organism evidence="4 5">
    <name type="scientific">Epilithonimonas mollis</name>
    <dbReference type="NCBI Taxonomy" id="216903"/>
    <lineage>
        <taxon>Bacteria</taxon>
        <taxon>Pseudomonadati</taxon>
        <taxon>Bacteroidota</taxon>
        <taxon>Flavobacteriia</taxon>
        <taxon>Flavobacteriales</taxon>
        <taxon>Weeksellaceae</taxon>
        <taxon>Chryseobacterium group</taxon>
        <taxon>Epilithonimonas</taxon>
    </lineage>
</organism>